<organism evidence="2 3">
    <name type="scientific">Punica granatum</name>
    <name type="common">Pomegranate</name>
    <dbReference type="NCBI Taxonomy" id="22663"/>
    <lineage>
        <taxon>Eukaryota</taxon>
        <taxon>Viridiplantae</taxon>
        <taxon>Streptophyta</taxon>
        <taxon>Embryophyta</taxon>
        <taxon>Tracheophyta</taxon>
        <taxon>Spermatophyta</taxon>
        <taxon>Magnoliopsida</taxon>
        <taxon>eudicotyledons</taxon>
        <taxon>Gunneridae</taxon>
        <taxon>Pentapetalae</taxon>
        <taxon>rosids</taxon>
        <taxon>malvids</taxon>
        <taxon>Myrtales</taxon>
        <taxon>Lythraceae</taxon>
        <taxon>Punica</taxon>
    </lineage>
</organism>
<comment type="caution">
    <text evidence="2">The sequence shown here is derived from an EMBL/GenBank/DDBJ whole genome shotgun (WGS) entry which is preliminary data.</text>
</comment>
<dbReference type="EMBL" id="PGOL01001992">
    <property type="protein sequence ID" value="PKI51770.1"/>
    <property type="molecule type" value="Genomic_DNA"/>
</dbReference>
<evidence type="ECO:0000313" key="3">
    <source>
        <dbReference type="Proteomes" id="UP000233551"/>
    </source>
</evidence>
<name>A0A2I0J7A6_PUNGR</name>
<evidence type="ECO:0000256" key="1">
    <source>
        <dbReference type="SAM" id="MobiDB-lite"/>
    </source>
</evidence>
<accession>A0A2I0J7A6</accession>
<feature type="compositionally biased region" description="Basic and acidic residues" evidence="1">
    <location>
        <begin position="58"/>
        <end position="67"/>
    </location>
</feature>
<dbReference type="AlphaFoldDB" id="A0A2I0J7A6"/>
<protein>
    <submittedName>
        <fullName evidence="2">Uncharacterized protein</fullName>
    </submittedName>
</protein>
<evidence type="ECO:0000313" key="2">
    <source>
        <dbReference type="EMBL" id="PKI51770.1"/>
    </source>
</evidence>
<dbReference type="Proteomes" id="UP000233551">
    <property type="component" value="Unassembled WGS sequence"/>
</dbReference>
<reference evidence="2 3" key="1">
    <citation type="submission" date="2017-11" db="EMBL/GenBank/DDBJ databases">
        <title>De-novo sequencing of pomegranate (Punica granatum L.) genome.</title>
        <authorList>
            <person name="Akparov Z."/>
            <person name="Amiraslanov A."/>
            <person name="Hajiyeva S."/>
            <person name="Abbasov M."/>
            <person name="Kaur K."/>
            <person name="Hamwieh A."/>
            <person name="Solovyev V."/>
            <person name="Salamov A."/>
            <person name="Braich B."/>
            <person name="Kosarev P."/>
            <person name="Mahmoud A."/>
            <person name="Hajiyev E."/>
            <person name="Babayeva S."/>
            <person name="Izzatullayeva V."/>
            <person name="Mammadov A."/>
            <person name="Mammadov A."/>
            <person name="Sharifova S."/>
            <person name="Ojaghi J."/>
            <person name="Eynullazada K."/>
            <person name="Bayramov B."/>
            <person name="Abdulazimova A."/>
            <person name="Shahmuradov I."/>
        </authorList>
    </citation>
    <scope>NUCLEOTIDE SEQUENCE [LARGE SCALE GENOMIC DNA]</scope>
    <source>
        <strain evidence="3">cv. AG2017</strain>
        <tissue evidence="2">Leaf</tissue>
    </source>
</reference>
<gene>
    <name evidence="2" type="ORF">CRG98_027818</name>
</gene>
<feature type="region of interest" description="Disordered" evidence="1">
    <location>
        <begin position="50"/>
        <end position="69"/>
    </location>
</feature>
<proteinExistence type="predicted"/>
<sequence>MNPRTRTFRFHTDQCLSKTRCTITPRLGQLIGPRPWSRKQVVATPSYACPSRIPGKVDTPKPRDPKARMQTPMRVHIRVPQTHVDPYASEGLGHQRTGPNHSQVPPFSKPIAHALLVQTGTHMVSTALRQYIDSFYKPGEPIVKFYKDVLDKNLVYYDPRYEVYMRQAFMSKCASRLRGTYYKHRTGKKKATSLEQLIWPSWRENGQKTHSLKKEKVGELISQQMNTSSPTDPIQVDTWQKVVGTNKKGRTYGLISAPRPNYHEAGPFGIAHVKSDPLAHVHDEIGIMKGMILKQFKKINK</sequence>
<keyword evidence="3" id="KW-1185">Reference proteome</keyword>